<protein>
    <recommendedName>
        <fullName evidence="5">Zn(2)-C6 fungal-type domain-containing protein</fullName>
    </recommendedName>
</protein>
<proteinExistence type="predicted"/>
<evidence type="ECO:0000313" key="2">
    <source>
        <dbReference type="EMBL" id="CAK5284676.1"/>
    </source>
</evidence>
<dbReference type="Proteomes" id="UP001295794">
    <property type="component" value="Unassembled WGS sequence"/>
</dbReference>
<dbReference type="EMBL" id="CAVNYO010000480">
    <property type="protein sequence ID" value="CAK5284676.1"/>
    <property type="molecule type" value="Genomic_DNA"/>
</dbReference>
<dbReference type="EMBL" id="CAVNYO010000481">
    <property type="protein sequence ID" value="CAK5284901.1"/>
    <property type="molecule type" value="Genomic_DNA"/>
</dbReference>
<gene>
    <name evidence="2" type="ORF">MYCIT1_LOCUS38074</name>
    <name evidence="3" type="ORF">MYCIT1_LOCUS38418</name>
</gene>
<evidence type="ECO:0000256" key="1">
    <source>
        <dbReference type="SAM" id="MobiDB-lite"/>
    </source>
</evidence>
<sequence>MSASSSVTENSGPLDDPAPSSQGETPITFIYPSVCMNCRRDNLKCRFPPRTSPDQARRSCLQCTQRCMNCVPITASIESSSRGR</sequence>
<feature type="compositionally biased region" description="Polar residues" evidence="1">
    <location>
        <begin position="1"/>
        <end position="11"/>
    </location>
</feature>
<reference evidence="3" key="1">
    <citation type="submission" date="2023-11" db="EMBL/GenBank/DDBJ databases">
        <authorList>
            <person name="De Vega J J."/>
            <person name="De Vega J J."/>
        </authorList>
    </citation>
    <scope>NUCLEOTIDE SEQUENCE</scope>
</reference>
<evidence type="ECO:0008006" key="5">
    <source>
        <dbReference type="Google" id="ProtNLM"/>
    </source>
</evidence>
<feature type="region of interest" description="Disordered" evidence="1">
    <location>
        <begin position="1"/>
        <end position="25"/>
    </location>
</feature>
<accession>A0AAD2HZ50</accession>
<dbReference type="AlphaFoldDB" id="A0AAD2HZ50"/>
<organism evidence="3 4">
    <name type="scientific">Mycena citricolor</name>
    <dbReference type="NCBI Taxonomy" id="2018698"/>
    <lineage>
        <taxon>Eukaryota</taxon>
        <taxon>Fungi</taxon>
        <taxon>Dikarya</taxon>
        <taxon>Basidiomycota</taxon>
        <taxon>Agaricomycotina</taxon>
        <taxon>Agaricomycetes</taxon>
        <taxon>Agaricomycetidae</taxon>
        <taxon>Agaricales</taxon>
        <taxon>Marasmiineae</taxon>
        <taxon>Mycenaceae</taxon>
        <taxon>Mycena</taxon>
    </lineage>
</organism>
<keyword evidence="4" id="KW-1185">Reference proteome</keyword>
<name>A0AAD2HZ50_9AGAR</name>
<evidence type="ECO:0000313" key="3">
    <source>
        <dbReference type="EMBL" id="CAK5284901.1"/>
    </source>
</evidence>
<comment type="caution">
    <text evidence="3">The sequence shown here is derived from an EMBL/GenBank/DDBJ whole genome shotgun (WGS) entry which is preliminary data.</text>
</comment>
<evidence type="ECO:0000313" key="4">
    <source>
        <dbReference type="Proteomes" id="UP001295794"/>
    </source>
</evidence>